<dbReference type="Pfam" id="PF13822">
    <property type="entry name" value="ACC_epsilon"/>
    <property type="match status" value="1"/>
</dbReference>
<dbReference type="GO" id="GO:0003989">
    <property type="term" value="F:acetyl-CoA carboxylase activity"/>
    <property type="evidence" value="ECO:0007669"/>
    <property type="project" value="InterPro"/>
</dbReference>
<evidence type="ECO:0000313" key="2">
    <source>
        <dbReference type="Proteomes" id="UP000606922"/>
    </source>
</evidence>
<reference evidence="1" key="1">
    <citation type="journal article" date="2014" name="Int. J. Syst. Evol. Microbiol.">
        <title>Complete genome sequence of Corynebacterium casei LMG S-19264T (=DSM 44701T), isolated from a smear-ripened cheese.</title>
        <authorList>
            <consortium name="US DOE Joint Genome Institute (JGI-PGF)"/>
            <person name="Walter F."/>
            <person name="Albersmeier A."/>
            <person name="Kalinowski J."/>
            <person name="Ruckert C."/>
        </authorList>
    </citation>
    <scope>NUCLEOTIDE SEQUENCE</scope>
    <source>
        <strain evidence="1">CGMCC 1.12813</strain>
    </source>
</reference>
<comment type="caution">
    <text evidence="1">The sequence shown here is derived from an EMBL/GenBank/DDBJ whole genome shotgun (WGS) entry which is preliminary data.</text>
</comment>
<dbReference type="Proteomes" id="UP000606922">
    <property type="component" value="Unassembled WGS sequence"/>
</dbReference>
<dbReference type="EMBL" id="BMGB01000001">
    <property type="protein sequence ID" value="GGB03721.1"/>
    <property type="molecule type" value="Genomic_DNA"/>
</dbReference>
<evidence type="ECO:0000313" key="1">
    <source>
        <dbReference type="EMBL" id="GGB03721.1"/>
    </source>
</evidence>
<keyword evidence="2" id="KW-1185">Reference proteome</keyword>
<gene>
    <name evidence="1" type="ORF">GCM10010979_17990</name>
</gene>
<proteinExistence type="predicted"/>
<protein>
    <recommendedName>
        <fullName evidence="3">Acyl-CoA carboxylase subunit epsilon</fullName>
    </recommendedName>
</protein>
<name>A0A916SJC8_9MICO</name>
<dbReference type="InterPro" id="IPR032716">
    <property type="entry name" value="ACC_epsilon"/>
</dbReference>
<accession>A0A916SJC8</accession>
<organism evidence="1 2">
    <name type="scientific">Conyzicola nivalis</name>
    <dbReference type="NCBI Taxonomy" id="1477021"/>
    <lineage>
        <taxon>Bacteria</taxon>
        <taxon>Bacillati</taxon>
        <taxon>Actinomycetota</taxon>
        <taxon>Actinomycetes</taxon>
        <taxon>Micrococcales</taxon>
        <taxon>Microbacteriaceae</taxon>
        <taxon>Conyzicola</taxon>
    </lineage>
</organism>
<dbReference type="RefSeq" id="WP_188510293.1">
    <property type="nucleotide sequence ID" value="NZ_BMGB01000001.1"/>
</dbReference>
<reference evidence="1" key="2">
    <citation type="submission" date="2020-09" db="EMBL/GenBank/DDBJ databases">
        <authorList>
            <person name="Sun Q."/>
            <person name="Zhou Y."/>
        </authorList>
    </citation>
    <scope>NUCLEOTIDE SEQUENCE</scope>
    <source>
        <strain evidence="1">CGMCC 1.12813</strain>
    </source>
</reference>
<sequence length="79" mass="8052">MSSQAPASDAASTSFTIVAGDPTPAEVAAVTAVLGAALEELAGENERDAASGLTAWQRSQRAIRAPIVRGHDGWRGFSA</sequence>
<dbReference type="AlphaFoldDB" id="A0A916SJC8"/>
<evidence type="ECO:0008006" key="3">
    <source>
        <dbReference type="Google" id="ProtNLM"/>
    </source>
</evidence>
<dbReference type="GO" id="GO:0004658">
    <property type="term" value="F:propionyl-CoA carboxylase activity"/>
    <property type="evidence" value="ECO:0007669"/>
    <property type="project" value="InterPro"/>
</dbReference>